<dbReference type="PANTHER" id="PTHR38451">
    <property type="entry name" value="TRNA (ADENINE(22)-N(1))-METHYLTRANSFERASE"/>
    <property type="match status" value="1"/>
</dbReference>
<dbReference type="PANTHER" id="PTHR38451:SF1">
    <property type="entry name" value="TRNA (ADENINE(22)-N(1))-METHYLTRANSFERASE"/>
    <property type="match status" value="1"/>
</dbReference>
<dbReference type="Gene3D" id="3.40.50.150">
    <property type="entry name" value="Vaccinia Virus protein VP39"/>
    <property type="match status" value="1"/>
</dbReference>
<dbReference type="GO" id="GO:0032259">
    <property type="term" value="P:methylation"/>
    <property type="evidence" value="ECO:0007669"/>
    <property type="project" value="UniProtKB-KW"/>
</dbReference>
<dbReference type="PIRSF" id="PIRSF018637">
    <property type="entry name" value="TrmK"/>
    <property type="match status" value="1"/>
</dbReference>
<dbReference type="InterPro" id="IPR029063">
    <property type="entry name" value="SAM-dependent_MTases_sf"/>
</dbReference>
<proteinExistence type="predicted"/>
<keyword evidence="2" id="KW-1185">Reference proteome</keyword>
<name>A0A1I7EZX6_9FIRM</name>
<keyword evidence="1" id="KW-0808">Transferase</keyword>
<dbReference type="Proteomes" id="UP000198817">
    <property type="component" value="Unassembled WGS sequence"/>
</dbReference>
<reference evidence="1 2" key="1">
    <citation type="submission" date="2016-10" db="EMBL/GenBank/DDBJ databases">
        <authorList>
            <person name="de Groot N.N."/>
        </authorList>
    </citation>
    <scope>NUCLEOTIDE SEQUENCE [LARGE SCALE GENOMIC DNA]</scope>
    <source>
        <strain evidence="1 2">KHGC13</strain>
    </source>
</reference>
<protein>
    <submittedName>
        <fullName evidence="1">tRNA (Adenine22-N1)-methyltransferase</fullName>
    </submittedName>
</protein>
<dbReference type="RefSeq" id="WP_090469287.1">
    <property type="nucleotide sequence ID" value="NZ_FOWF01000005.1"/>
</dbReference>
<evidence type="ECO:0000313" key="1">
    <source>
        <dbReference type="EMBL" id="SFU29457.1"/>
    </source>
</evidence>
<dbReference type="InterPro" id="IPR006901">
    <property type="entry name" value="TrmK"/>
</dbReference>
<organism evidence="1 2">
    <name type="scientific">Eubacterium pyruvativorans</name>
    <dbReference type="NCBI Taxonomy" id="155865"/>
    <lineage>
        <taxon>Bacteria</taxon>
        <taxon>Bacillati</taxon>
        <taxon>Bacillota</taxon>
        <taxon>Clostridia</taxon>
        <taxon>Eubacteriales</taxon>
        <taxon>Eubacteriaceae</taxon>
        <taxon>Eubacterium</taxon>
    </lineage>
</organism>
<dbReference type="Pfam" id="PF12847">
    <property type="entry name" value="Methyltransf_18"/>
    <property type="match status" value="1"/>
</dbReference>
<sequence length="252" mass="27822">MKLTDRLQMIADGIRAGETMADIGTDHGFLPIFLAESGICPHVIMTDISDGSLTKAETDLRSAQGEGNAELEGRTELRLGDGLSVLKPGEVDVVVIAGMGGILMTEILGADPEKTGSFGRFILQPRNNPGRLRAFLLDRGFRITREQIVRERRFLCEIITAVPPGEVTEPGTRGKVYGLDPVLTAELDYPDALLSVGISIGTEYLRLRREKHEQVLAAIRGNARMCADRQAELEETRIRRIRELEERLVKES</sequence>
<accession>A0A1I7EZX6</accession>
<evidence type="ECO:0000313" key="2">
    <source>
        <dbReference type="Proteomes" id="UP000198817"/>
    </source>
</evidence>
<gene>
    <name evidence="1" type="ORF">SAMN05216508_101148</name>
</gene>
<dbReference type="OrthoDB" id="5881184at2"/>
<dbReference type="AlphaFoldDB" id="A0A1I7EZX6"/>
<dbReference type="STRING" id="155865.SAMN05216515_1055"/>
<dbReference type="CDD" id="cd02440">
    <property type="entry name" value="AdoMet_MTases"/>
    <property type="match status" value="1"/>
</dbReference>
<dbReference type="EMBL" id="FPBT01000001">
    <property type="protein sequence ID" value="SFU29457.1"/>
    <property type="molecule type" value="Genomic_DNA"/>
</dbReference>
<dbReference type="SUPFAM" id="SSF53335">
    <property type="entry name" value="S-adenosyl-L-methionine-dependent methyltransferases"/>
    <property type="match status" value="1"/>
</dbReference>
<dbReference type="GO" id="GO:0160105">
    <property type="term" value="F:tRNA (adenine(22)-N1)-methyltransferase activity"/>
    <property type="evidence" value="ECO:0007669"/>
    <property type="project" value="InterPro"/>
</dbReference>
<keyword evidence="1" id="KW-0489">Methyltransferase</keyword>